<dbReference type="AlphaFoldDB" id="A0A4V6TNW3"/>
<evidence type="ECO:0000259" key="11">
    <source>
        <dbReference type="PROSITE" id="PS50011"/>
    </source>
</evidence>
<dbReference type="Proteomes" id="UP000306954">
    <property type="component" value="Unassembled WGS sequence"/>
</dbReference>
<comment type="caution">
    <text evidence="12">The sequence shown here is derived from an EMBL/GenBank/DDBJ whole genome shotgun (WGS) entry which is preliminary data.</text>
</comment>
<dbReference type="OrthoDB" id="3399at2759"/>
<dbReference type="FunFam" id="3.30.200.20:FF:000201">
    <property type="entry name" value="TP53-regulating kinase isoform X1"/>
    <property type="match status" value="1"/>
</dbReference>
<evidence type="ECO:0000256" key="5">
    <source>
        <dbReference type="ARBA" id="ARBA00022694"/>
    </source>
</evidence>
<gene>
    <name evidence="13" type="ORF">E3P86_00200</name>
    <name evidence="12" type="ORF">E3P90_01563</name>
</gene>
<dbReference type="Gene3D" id="3.30.200.20">
    <property type="entry name" value="Phosphorylase Kinase, domain 1"/>
    <property type="match status" value="1"/>
</dbReference>
<evidence type="ECO:0000256" key="1">
    <source>
        <dbReference type="ARBA" id="ARBA00010630"/>
    </source>
</evidence>
<comment type="similarity">
    <text evidence="1">Belongs to the protein kinase superfamily. BUD32 family.</text>
</comment>
<keyword evidence="7" id="KW-0418">Kinase</keyword>
<dbReference type="EC" id="2.7.11.1" evidence="2"/>
<evidence type="ECO:0000313" key="12">
    <source>
        <dbReference type="EMBL" id="TIB13793.1"/>
    </source>
</evidence>
<evidence type="ECO:0000313" key="13">
    <source>
        <dbReference type="EMBL" id="TIB42873.1"/>
    </source>
</evidence>
<dbReference type="PANTHER" id="PTHR12209">
    <property type="entry name" value="NON-SPECIFIC SERINE/THREONINE PROTEIN KINASE"/>
    <property type="match status" value="1"/>
</dbReference>
<dbReference type="SUPFAM" id="SSF56112">
    <property type="entry name" value="Protein kinase-like (PK-like)"/>
    <property type="match status" value="1"/>
</dbReference>
<evidence type="ECO:0000256" key="9">
    <source>
        <dbReference type="ARBA" id="ARBA00047899"/>
    </source>
</evidence>
<dbReference type="Pfam" id="PF00069">
    <property type="entry name" value="Pkinase"/>
    <property type="match status" value="1"/>
</dbReference>
<comment type="catalytic activity">
    <reaction evidence="10">
        <text>L-seryl-[protein] + ATP = O-phospho-L-seryl-[protein] + ADP + H(+)</text>
        <dbReference type="Rhea" id="RHEA:17989"/>
        <dbReference type="Rhea" id="RHEA-COMP:9863"/>
        <dbReference type="Rhea" id="RHEA-COMP:11604"/>
        <dbReference type="ChEBI" id="CHEBI:15378"/>
        <dbReference type="ChEBI" id="CHEBI:29999"/>
        <dbReference type="ChEBI" id="CHEBI:30616"/>
        <dbReference type="ChEBI" id="CHEBI:83421"/>
        <dbReference type="ChEBI" id="CHEBI:456216"/>
        <dbReference type="EC" id="2.7.11.1"/>
    </reaction>
</comment>
<feature type="domain" description="Protein kinase" evidence="11">
    <location>
        <begin position="11"/>
        <end position="247"/>
    </location>
</feature>
<proteinExistence type="inferred from homology"/>
<dbReference type="EMBL" id="SPOI01000004">
    <property type="protein sequence ID" value="TIB42873.1"/>
    <property type="molecule type" value="Genomic_DNA"/>
</dbReference>
<dbReference type="PANTHER" id="PTHR12209:SF0">
    <property type="entry name" value="EKC_KEOPS COMPLEX SUBUNIT TP53RK"/>
    <property type="match status" value="1"/>
</dbReference>
<evidence type="ECO:0000256" key="6">
    <source>
        <dbReference type="ARBA" id="ARBA00022741"/>
    </source>
</evidence>
<dbReference type="GO" id="GO:0000408">
    <property type="term" value="C:EKC/KEOPS complex"/>
    <property type="evidence" value="ECO:0007669"/>
    <property type="project" value="TreeGrafter"/>
</dbReference>
<dbReference type="GO" id="GO:0005524">
    <property type="term" value="F:ATP binding"/>
    <property type="evidence" value="ECO:0007669"/>
    <property type="project" value="UniProtKB-KW"/>
</dbReference>
<organism evidence="12 14">
    <name type="scientific">Wallemia ichthyophaga</name>
    <dbReference type="NCBI Taxonomy" id="245174"/>
    <lineage>
        <taxon>Eukaryota</taxon>
        <taxon>Fungi</taxon>
        <taxon>Dikarya</taxon>
        <taxon>Basidiomycota</taxon>
        <taxon>Wallemiomycotina</taxon>
        <taxon>Wallemiomycetes</taxon>
        <taxon>Wallemiales</taxon>
        <taxon>Wallemiaceae</taxon>
        <taxon>Wallemia</taxon>
    </lineage>
</organism>
<evidence type="ECO:0000313" key="15">
    <source>
        <dbReference type="Proteomes" id="UP000310689"/>
    </source>
</evidence>
<protein>
    <recommendedName>
        <fullName evidence="2">non-specific serine/threonine protein kinase</fullName>
        <ecNumber evidence="2">2.7.11.1</ecNumber>
    </recommendedName>
</protein>
<dbReference type="InterPro" id="IPR008266">
    <property type="entry name" value="Tyr_kinase_AS"/>
</dbReference>
<dbReference type="Proteomes" id="UP000310689">
    <property type="component" value="Unassembled WGS sequence"/>
</dbReference>
<dbReference type="GO" id="GO:0005634">
    <property type="term" value="C:nucleus"/>
    <property type="evidence" value="ECO:0007669"/>
    <property type="project" value="TreeGrafter"/>
</dbReference>
<dbReference type="InterPro" id="IPR022495">
    <property type="entry name" value="Bud32"/>
</dbReference>
<evidence type="ECO:0000313" key="14">
    <source>
        <dbReference type="Proteomes" id="UP000306954"/>
    </source>
</evidence>
<evidence type="ECO:0000256" key="10">
    <source>
        <dbReference type="ARBA" id="ARBA00048679"/>
    </source>
</evidence>
<evidence type="ECO:0000256" key="7">
    <source>
        <dbReference type="ARBA" id="ARBA00022777"/>
    </source>
</evidence>
<dbReference type="NCBIfam" id="TIGR03724">
    <property type="entry name" value="arch_bud32"/>
    <property type="match status" value="1"/>
</dbReference>
<dbReference type="GO" id="GO:0070525">
    <property type="term" value="P:tRNA threonylcarbamoyladenosine metabolic process"/>
    <property type="evidence" value="ECO:0007669"/>
    <property type="project" value="TreeGrafter"/>
</dbReference>
<evidence type="ECO:0000256" key="3">
    <source>
        <dbReference type="ARBA" id="ARBA00022527"/>
    </source>
</evidence>
<keyword evidence="5" id="KW-0819">tRNA processing</keyword>
<accession>A0A4V6TNW3</accession>
<name>A0A4V6TNW3_WALIC</name>
<reference evidence="14 15" key="1">
    <citation type="submission" date="2019-03" db="EMBL/GenBank/DDBJ databases">
        <title>Sequencing 23 genomes of Wallemia ichthyophaga.</title>
        <authorList>
            <person name="Gostincar C."/>
        </authorList>
    </citation>
    <scope>NUCLEOTIDE SEQUENCE [LARGE SCALE GENOMIC DNA]</scope>
    <source>
        <strain evidence="13 15">EXF-6200</strain>
        <strain evidence="12 14">EXF-8621</strain>
    </source>
</reference>
<comment type="catalytic activity">
    <reaction evidence="9">
        <text>L-threonyl-[protein] + ATP = O-phospho-L-threonyl-[protein] + ADP + H(+)</text>
        <dbReference type="Rhea" id="RHEA:46608"/>
        <dbReference type="Rhea" id="RHEA-COMP:11060"/>
        <dbReference type="Rhea" id="RHEA-COMP:11605"/>
        <dbReference type="ChEBI" id="CHEBI:15378"/>
        <dbReference type="ChEBI" id="CHEBI:30013"/>
        <dbReference type="ChEBI" id="CHEBI:30616"/>
        <dbReference type="ChEBI" id="CHEBI:61977"/>
        <dbReference type="ChEBI" id="CHEBI:456216"/>
        <dbReference type="EC" id="2.7.11.1"/>
    </reaction>
</comment>
<keyword evidence="4" id="KW-0808">Transferase</keyword>
<dbReference type="InterPro" id="IPR000719">
    <property type="entry name" value="Prot_kinase_dom"/>
</dbReference>
<dbReference type="PROSITE" id="PS00109">
    <property type="entry name" value="PROTEIN_KINASE_TYR"/>
    <property type="match status" value="1"/>
</dbReference>
<dbReference type="GO" id="GO:0004674">
    <property type="term" value="F:protein serine/threonine kinase activity"/>
    <property type="evidence" value="ECO:0007669"/>
    <property type="project" value="UniProtKB-KW"/>
</dbReference>
<dbReference type="InterPro" id="IPR011009">
    <property type="entry name" value="Kinase-like_dom_sf"/>
</dbReference>
<sequence length="247" mass="28013">MANTRTSEELRGESQLIKQGAEARVYLSQSQERSMILKWRFPKKYRHATLDRSLNKQRIQSEVKALNRAESLGVQVPRVVFTDSRDGMVAMEWLDGYSVREWLGSKAEGQVKADDGMRLDMKSVGIDRDTLMQLVGEQIAVLHLSGIIHGDLTTSNLILKHHPNAVYIIDFGLSSLKPITHYTSAEDRAVDLYVLERAFGSTHPAFEAEYTTLLNSYARRVGDAEWNKVNIKLHDVRLRGRKKSMVG</sequence>
<dbReference type="EMBL" id="SPOF01000013">
    <property type="protein sequence ID" value="TIB13793.1"/>
    <property type="molecule type" value="Genomic_DNA"/>
</dbReference>
<dbReference type="OMA" id="HKLYMEY"/>
<evidence type="ECO:0000256" key="8">
    <source>
        <dbReference type="ARBA" id="ARBA00022840"/>
    </source>
</evidence>
<keyword evidence="8" id="KW-0067">ATP-binding</keyword>
<dbReference type="PROSITE" id="PS50011">
    <property type="entry name" value="PROTEIN_KINASE_DOM"/>
    <property type="match status" value="1"/>
</dbReference>
<evidence type="ECO:0000256" key="2">
    <source>
        <dbReference type="ARBA" id="ARBA00012513"/>
    </source>
</evidence>
<dbReference type="Gene3D" id="1.10.510.10">
    <property type="entry name" value="Transferase(Phosphotransferase) domain 1"/>
    <property type="match status" value="1"/>
</dbReference>
<dbReference type="GO" id="GO:0008033">
    <property type="term" value="P:tRNA processing"/>
    <property type="evidence" value="ECO:0007669"/>
    <property type="project" value="UniProtKB-KW"/>
</dbReference>
<evidence type="ECO:0000256" key="4">
    <source>
        <dbReference type="ARBA" id="ARBA00022679"/>
    </source>
</evidence>
<keyword evidence="6" id="KW-0547">Nucleotide-binding</keyword>
<dbReference type="GO" id="GO:0005829">
    <property type="term" value="C:cytosol"/>
    <property type="evidence" value="ECO:0007669"/>
    <property type="project" value="TreeGrafter"/>
</dbReference>
<keyword evidence="3" id="KW-0723">Serine/threonine-protein kinase</keyword>